<evidence type="ECO:0000313" key="8">
    <source>
        <dbReference type="EMBL" id="KAL2091206.1"/>
    </source>
</evidence>
<feature type="compositionally biased region" description="Gly residues" evidence="6">
    <location>
        <begin position="90"/>
        <end position="100"/>
    </location>
</feature>
<evidence type="ECO:0000256" key="4">
    <source>
        <dbReference type="ARBA" id="ARBA00023163"/>
    </source>
</evidence>
<feature type="region of interest" description="Disordered" evidence="6">
    <location>
        <begin position="370"/>
        <end position="413"/>
    </location>
</feature>
<dbReference type="PANTHER" id="PTHR12396:SF57">
    <property type="entry name" value="METHYL-CPG-BINDING DOMAIN PROTEIN 1"/>
    <property type="match status" value="1"/>
</dbReference>
<feature type="compositionally biased region" description="Basic residues" evidence="6">
    <location>
        <begin position="151"/>
        <end position="163"/>
    </location>
</feature>
<sequence>MEKEVFSTASPEAGAERALEDHAGDHPHTHEQHGEQAAPHTHEQASPLVHDQAIPHTDEQAPLELPDDLNDPDRAESQEGAVHSQPQEGSGMGPVEGSEGGGDEPPEDWLEPLEDDDFEDEEDEEGRSWEQSGSREGSISGSLGGGERSIRGRGGRGGRRARARARALLEENWEDCAELGEGWKRKEVFRRSGCYMGKSDTYYMSPTGERVRSKVELAKCLSNSVDLDMFDFKSGHFHSEQRPKKRRRLPKESELSDCSPEEDHPLAEKQHMPAKRKRAKNFSDLDKSRLRQLVLSFPEAQGNGRGFRSTSNWRRAWSEICLHFNSDSDTPRTPHQLQVLWKRVCQGGGRMRGPRGQRVLATLARLCKAKEKRRRRRVQAPALDPQQPPHNGLLCSPPQAPPAPPSDQPDTPLTTLLSIKQESSDTLVSTHEHTLLHTHASFLDQDYNPTSYIQPSATSDTEHSLSDCPAPHHARHATLLTDSSEDAQLSSQASAPETSLFACMGSSVTDGSPPPCGSLPLCSPDGHATGDSLRSEGDQRVGERRGQQCVGKRRGSQRMSLGDQLALTFHRRHMRFLQQEHELRMRVLRLELSLREQERNLLAAHAATLANQHMPQAPTANQHTPQGQVANHPAPQAEATNRHTPQAQTTNEHMPQAQTPKHQPPQAQTANDHTPQAQTANDHTPQAQTANDHTPQAQTGNDHTPQPQAANDHTPQPQTANDHTPQDQAANDPTPQAQTANDPTPQAQAANDPTPQAQAANDHMPQAQTANDHTPPAQTANERTPQDQTANDHTPQDQIAQIVGHQTLQDQTANHHTHDKTADHQGPQTQTANHQPLQEGRSNGHVLQAEMANHQTPHDHLSNYHELQDQSANHHELEPQMGNGLFDLATTTPPCLSPARLAPPPGRFRRRLTADAVLTLITCTQALPPRPPRPSRLKRHGNRKAAGSKSHASTSSNTRSSK</sequence>
<comment type="subcellular location">
    <subcellularLocation>
        <location evidence="1">Nucleus</location>
    </subcellularLocation>
</comment>
<keyword evidence="4" id="KW-0804">Transcription</keyword>
<dbReference type="Proteomes" id="UP001591681">
    <property type="component" value="Unassembled WGS sequence"/>
</dbReference>
<feature type="compositionally biased region" description="Basic residues" evidence="6">
    <location>
        <begin position="933"/>
        <end position="943"/>
    </location>
</feature>
<feature type="compositionally biased region" description="Polar residues" evidence="6">
    <location>
        <begin position="826"/>
        <end position="836"/>
    </location>
</feature>
<feature type="region of interest" description="Disordered" evidence="6">
    <location>
        <begin position="237"/>
        <end position="283"/>
    </location>
</feature>
<evidence type="ECO:0000313" key="9">
    <source>
        <dbReference type="Proteomes" id="UP001591681"/>
    </source>
</evidence>
<feature type="region of interest" description="Disordered" evidence="6">
    <location>
        <begin position="1"/>
        <end position="163"/>
    </location>
</feature>
<dbReference type="PROSITE" id="PS50982">
    <property type="entry name" value="MBD"/>
    <property type="match status" value="1"/>
</dbReference>
<dbReference type="PANTHER" id="PTHR12396">
    <property type="entry name" value="METHYL-CPG BINDING PROTEIN, MBD"/>
    <property type="match status" value="1"/>
</dbReference>
<evidence type="ECO:0000256" key="5">
    <source>
        <dbReference type="ARBA" id="ARBA00023242"/>
    </source>
</evidence>
<protein>
    <recommendedName>
        <fullName evidence="7">MBD domain-containing protein</fullName>
    </recommendedName>
</protein>
<proteinExistence type="predicted"/>
<feature type="compositionally biased region" description="Basic and acidic residues" evidence="6">
    <location>
        <begin position="533"/>
        <end position="546"/>
    </location>
</feature>
<dbReference type="Pfam" id="PF01429">
    <property type="entry name" value="MBD"/>
    <property type="match status" value="1"/>
</dbReference>
<feature type="compositionally biased region" description="Polar residues" evidence="6">
    <location>
        <begin position="766"/>
        <end position="794"/>
    </location>
</feature>
<dbReference type="InterPro" id="IPR016177">
    <property type="entry name" value="DNA-bd_dom_sf"/>
</dbReference>
<feature type="region of interest" description="Disordered" evidence="6">
    <location>
        <begin position="810"/>
        <end position="839"/>
    </location>
</feature>
<keyword evidence="3" id="KW-0238">DNA-binding</keyword>
<feature type="region of interest" description="Disordered" evidence="6">
    <location>
        <begin position="923"/>
        <end position="962"/>
    </location>
</feature>
<feature type="compositionally biased region" description="Pro residues" evidence="6">
    <location>
        <begin position="398"/>
        <end position="407"/>
    </location>
</feature>
<keyword evidence="9" id="KW-1185">Reference proteome</keyword>
<dbReference type="Gene3D" id="3.30.890.10">
    <property type="entry name" value="Methyl-cpg-binding Protein 2, Chain A"/>
    <property type="match status" value="1"/>
</dbReference>
<feature type="compositionally biased region" description="Basic and acidic residues" evidence="6">
    <location>
        <begin position="261"/>
        <end position="271"/>
    </location>
</feature>
<feature type="domain" description="MBD" evidence="7">
    <location>
        <begin position="169"/>
        <end position="237"/>
    </location>
</feature>
<dbReference type="CDD" id="cd01396">
    <property type="entry name" value="MeCP2_MBD"/>
    <property type="match status" value="1"/>
</dbReference>
<name>A0ABD1JWG7_9TELE</name>
<dbReference type="GO" id="GO:0003677">
    <property type="term" value="F:DNA binding"/>
    <property type="evidence" value="ECO:0007669"/>
    <property type="project" value="UniProtKB-KW"/>
</dbReference>
<dbReference type="GO" id="GO:0005654">
    <property type="term" value="C:nucleoplasm"/>
    <property type="evidence" value="ECO:0007669"/>
    <property type="project" value="UniProtKB-ARBA"/>
</dbReference>
<feature type="compositionally biased region" description="Polar residues" evidence="6">
    <location>
        <begin position="638"/>
        <end position="759"/>
    </location>
</feature>
<keyword evidence="5" id="KW-0539">Nucleus</keyword>
<evidence type="ECO:0000259" key="7">
    <source>
        <dbReference type="PROSITE" id="PS50982"/>
    </source>
</evidence>
<organism evidence="8 9">
    <name type="scientific">Coilia grayii</name>
    <name type="common">Gray's grenadier anchovy</name>
    <dbReference type="NCBI Taxonomy" id="363190"/>
    <lineage>
        <taxon>Eukaryota</taxon>
        <taxon>Metazoa</taxon>
        <taxon>Chordata</taxon>
        <taxon>Craniata</taxon>
        <taxon>Vertebrata</taxon>
        <taxon>Euteleostomi</taxon>
        <taxon>Actinopterygii</taxon>
        <taxon>Neopterygii</taxon>
        <taxon>Teleostei</taxon>
        <taxon>Clupei</taxon>
        <taxon>Clupeiformes</taxon>
        <taxon>Clupeoidei</taxon>
        <taxon>Engraulidae</taxon>
        <taxon>Coilinae</taxon>
        <taxon>Coilia</taxon>
    </lineage>
</organism>
<feature type="region of interest" description="Disordered" evidence="6">
    <location>
        <begin position="527"/>
        <end position="546"/>
    </location>
</feature>
<accession>A0ABD1JWG7</accession>
<gene>
    <name evidence="8" type="ORF">ACEWY4_013469</name>
</gene>
<evidence type="ECO:0000256" key="3">
    <source>
        <dbReference type="ARBA" id="ARBA00023125"/>
    </source>
</evidence>
<feature type="compositionally biased region" description="Low complexity" evidence="6">
    <location>
        <begin position="944"/>
        <end position="962"/>
    </location>
</feature>
<dbReference type="SUPFAM" id="SSF54171">
    <property type="entry name" value="DNA-binding domain"/>
    <property type="match status" value="1"/>
</dbReference>
<reference evidence="8 9" key="1">
    <citation type="submission" date="2024-09" db="EMBL/GenBank/DDBJ databases">
        <title>A chromosome-level genome assembly of Gray's grenadier anchovy, Coilia grayii.</title>
        <authorList>
            <person name="Fu Z."/>
        </authorList>
    </citation>
    <scope>NUCLEOTIDE SEQUENCE [LARGE SCALE GENOMIC DNA]</scope>
    <source>
        <strain evidence="8">G4</strain>
        <tissue evidence="8">Muscle</tissue>
    </source>
</reference>
<dbReference type="SMART" id="SM00391">
    <property type="entry name" value="MBD"/>
    <property type="match status" value="1"/>
</dbReference>
<comment type="caution">
    <text evidence="8">The sequence shown here is derived from an EMBL/GenBank/DDBJ whole genome shotgun (WGS) entry which is preliminary data.</text>
</comment>
<evidence type="ECO:0000256" key="6">
    <source>
        <dbReference type="SAM" id="MobiDB-lite"/>
    </source>
</evidence>
<keyword evidence="2" id="KW-0805">Transcription regulation</keyword>
<evidence type="ECO:0000256" key="2">
    <source>
        <dbReference type="ARBA" id="ARBA00023015"/>
    </source>
</evidence>
<feature type="compositionally biased region" description="Polar residues" evidence="6">
    <location>
        <begin position="616"/>
        <end position="629"/>
    </location>
</feature>
<evidence type="ECO:0000256" key="1">
    <source>
        <dbReference type="ARBA" id="ARBA00004123"/>
    </source>
</evidence>
<dbReference type="AlphaFoldDB" id="A0ABD1JWG7"/>
<feature type="compositionally biased region" description="Low complexity" evidence="6">
    <location>
        <begin position="132"/>
        <end position="141"/>
    </location>
</feature>
<dbReference type="EMBL" id="JBHFQA010000011">
    <property type="protein sequence ID" value="KAL2091206.1"/>
    <property type="molecule type" value="Genomic_DNA"/>
</dbReference>
<dbReference type="InterPro" id="IPR001739">
    <property type="entry name" value="Methyl_CpG_DNA-bd"/>
</dbReference>
<feature type="compositionally biased region" description="Basic and acidic residues" evidence="6">
    <location>
        <begin position="14"/>
        <end position="34"/>
    </location>
</feature>
<feature type="compositionally biased region" description="Acidic residues" evidence="6">
    <location>
        <begin position="101"/>
        <end position="125"/>
    </location>
</feature>
<feature type="region of interest" description="Disordered" evidence="6">
    <location>
        <begin position="616"/>
        <end position="794"/>
    </location>
</feature>